<keyword evidence="2" id="KW-1185">Reference proteome</keyword>
<accession>A0ACC0AV26</accession>
<evidence type="ECO:0000313" key="2">
    <source>
        <dbReference type="Proteomes" id="UP001060085"/>
    </source>
</evidence>
<dbReference type="Proteomes" id="UP001060085">
    <property type="component" value="Linkage Group LG05"/>
</dbReference>
<evidence type="ECO:0000313" key="1">
    <source>
        <dbReference type="EMBL" id="KAI5664130.1"/>
    </source>
</evidence>
<proteinExistence type="predicted"/>
<protein>
    <submittedName>
        <fullName evidence="1">Uncharacterized protein</fullName>
    </submittedName>
</protein>
<sequence length="168" mass="19453">MELSNAIDSLNTLFGNGHSFEFYDLHFDVDWKSQAPIELKLGPNTRAWMKKFKASNTNEDNGMVAYIEEALKNKFGGFGDQREAFKLFSICSIRKDHLRKQLEGEIGYNGYFKSLSYRLAWSFFESIDLESSNNVIGVFRPLFPQGSNDQSREELYPLNIRFMTFRSS</sequence>
<comment type="caution">
    <text evidence="1">The sequence shown here is derived from an EMBL/GenBank/DDBJ whole genome shotgun (WGS) entry which is preliminary data.</text>
</comment>
<reference evidence="2" key="1">
    <citation type="journal article" date="2023" name="Nat. Plants">
        <title>Single-cell RNA sequencing provides a high-resolution roadmap for understanding the multicellular compartmentation of specialized metabolism.</title>
        <authorList>
            <person name="Sun S."/>
            <person name="Shen X."/>
            <person name="Li Y."/>
            <person name="Li Y."/>
            <person name="Wang S."/>
            <person name="Li R."/>
            <person name="Zhang H."/>
            <person name="Shen G."/>
            <person name="Guo B."/>
            <person name="Wei J."/>
            <person name="Xu J."/>
            <person name="St-Pierre B."/>
            <person name="Chen S."/>
            <person name="Sun C."/>
        </authorList>
    </citation>
    <scope>NUCLEOTIDE SEQUENCE [LARGE SCALE GENOMIC DNA]</scope>
</reference>
<dbReference type="EMBL" id="CM044705">
    <property type="protein sequence ID" value="KAI5664130.1"/>
    <property type="molecule type" value="Genomic_DNA"/>
</dbReference>
<gene>
    <name evidence="1" type="ORF">M9H77_23453</name>
</gene>
<name>A0ACC0AV26_CATRO</name>
<organism evidence="1 2">
    <name type="scientific">Catharanthus roseus</name>
    <name type="common">Madagascar periwinkle</name>
    <name type="synonym">Vinca rosea</name>
    <dbReference type="NCBI Taxonomy" id="4058"/>
    <lineage>
        <taxon>Eukaryota</taxon>
        <taxon>Viridiplantae</taxon>
        <taxon>Streptophyta</taxon>
        <taxon>Embryophyta</taxon>
        <taxon>Tracheophyta</taxon>
        <taxon>Spermatophyta</taxon>
        <taxon>Magnoliopsida</taxon>
        <taxon>eudicotyledons</taxon>
        <taxon>Gunneridae</taxon>
        <taxon>Pentapetalae</taxon>
        <taxon>asterids</taxon>
        <taxon>lamiids</taxon>
        <taxon>Gentianales</taxon>
        <taxon>Apocynaceae</taxon>
        <taxon>Rauvolfioideae</taxon>
        <taxon>Vinceae</taxon>
        <taxon>Catharanthinae</taxon>
        <taxon>Catharanthus</taxon>
    </lineage>
</organism>